<dbReference type="Proteomes" id="UP000836841">
    <property type="component" value="Unassembled WGS sequence"/>
</dbReference>
<keyword evidence="7" id="KW-1185">Reference proteome</keyword>
<dbReference type="SUPFAM" id="SSF53448">
    <property type="entry name" value="Nucleotide-diphospho-sugar transferases"/>
    <property type="match status" value="1"/>
</dbReference>
<name>A0AAU9S0N8_THLAR</name>
<keyword evidence="4" id="KW-0808">Transferase</keyword>
<accession>A0AAU9S0N8</accession>
<dbReference type="EMBL" id="CAJVSB020000651">
    <property type="protein sequence ID" value="CAH2057243.1"/>
    <property type="molecule type" value="Genomic_DNA"/>
</dbReference>
<dbReference type="InterPro" id="IPR002495">
    <property type="entry name" value="Glyco_trans_8"/>
</dbReference>
<proteinExistence type="inferred from homology"/>
<evidence type="ECO:0000313" key="7">
    <source>
        <dbReference type="Proteomes" id="UP000836841"/>
    </source>
</evidence>
<comment type="subcellular location">
    <subcellularLocation>
        <location evidence="5">Golgi apparatus membrane</location>
        <topology evidence="5">Single-pass type II membrane protein</topology>
    </subcellularLocation>
</comment>
<keyword evidence="5" id="KW-0961">Cell wall biogenesis/degradation</keyword>
<evidence type="ECO:0000256" key="2">
    <source>
        <dbReference type="ARBA" id="ARBA00006351"/>
    </source>
</evidence>
<evidence type="ECO:0000256" key="3">
    <source>
        <dbReference type="ARBA" id="ARBA00022676"/>
    </source>
</evidence>
<comment type="similarity">
    <text evidence="2 5">Belongs to the glycosyltransferase 8 family.</text>
</comment>
<keyword evidence="5" id="KW-0333">Golgi apparatus</keyword>
<reference evidence="6 7" key="1">
    <citation type="submission" date="2022-03" db="EMBL/GenBank/DDBJ databases">
        <authorList>
            <person name="Nunn A."/>
            <person name="Chopra R."/>
            <person name="Nunn A."/>
            <person name="Contreras Garrido A."/>
        </authorList>
    </citation>
    <scope>NUCLEOTIDE SEQUENCE [LARGE SCALE GENOMIC DNA]</scope>
</reference>
<sequence length="145" mass="16713">MDGHRRPLWKGGSLPIGWVIFYNHTVGLDRSWHVLGLGYDSGVKQQDIEKAAVIHFDGVRKPWLDIGLPKYKGYHWQKPHLTFFQHLRHDFGSLSRVLPMRCDVRKRTSKESVVLKKMVDKLSDTGLKAKFLSSYDLSQKEPVDG</sequence>
<gene>
    <name evidence="6" type="ORF">TAV2_LOCUS12119</name>
</gene>
<dbReference type="GO" id="GO:0047262">
    <property type="term" value="F:polygalacturonate 4-alpha-galacturonosyltransferase activity"/>
    <property type="evidence" value="ECO:0007669"/>
    <property type="project" value="InterPro"/>
</dbReference>
<organism evidence="6 7">
    <name type="scientific">Thlaspi arvense</name>
    <name type="common">Field penny-cress</name>
    <dbReference type="NCBI Taxonomy" id="13288"/>
    <lineage>
        <taxon>Eukaryota</taxon>
        <taxon>Viridiplantae</taxon>
        <taxon>Streptophyta</taxon>
        <taxon>Embryophyta</taxon>
        <taxon>Tracheophyta</taxon>
        <taxon>Spermatophyta</taxon>
        <taxon>Magnoliopsida</taxon>
        <taxon>eudicotyledons</taxon>
        <taxon>Gunneridae</taxon>
        <taxon>Pentapetalae</taxon>
        <taxon>rosids</taxon>
        <taxon>malvids</taxon>
        <taxon>Brassicales</taxon>
        <taxon>Brassicaceae</taxon>
        <taxon>Thlaspideae</taxon>
        <taxon>Thlaspi</taxon>
    </lineage>
</organism>
<dbReference type="AlphaFoldDB" id="A0AAU9S0N8"/>
<evidence type="ECO:0000256" key="5">
    <source>
        <dbReference type="RuleBase" id="RU362027"/>
    </source>
</evidence>
<dbReference type="GO" id="GO:0000139">
    <property type="term" value="C:Golgi membrane"/>
    <property type="evidence" value="ECO:0007669"/>
    <property type="project" value="UniProtKB-SubCell"/>
</dbReference>
<dbReference type="Gene3D" id="3.90.550.10">
    <property type="entry name" value="Spore Coat Polysaccharide Biosynthesis Protein SpsA, Chain A"/>
    <property type="match status" value="1"/>
</dbReference>
<dbReference type="InterPro" id="IPR029993">
    <property type="entry name" value="GAUT"/>
</dbReference>
<protein>
    <recommendedName>
        <fullName evidence="5">Hexosyltransferase</fullName>
        <ecNumber evidence="5">2.4.1.-</ecNumber>
    </recommendedName>
</protein>
<comment type="pathway">
    <text evidence="1 5">Glycan metabolism; pectin biosynthesis.</text>
</comment>
<evidence type="ECO:0000256" key="1">
    <source>
        <dbReference type="ARBA" id="ARBA00004877"/>
    </source>
</evidence>
<comment type="caution">
    <text evidence="6">The sequence shown here is derived from an EMBL/GenBank/DDBJ whole genome shotgun (WGS) entry which is preliminary data.</text>
</comment>
<dbReference type="PANTHER" id="PTHR32116:SF0">
    <property type="entry name" value="GALACTURONOSYLTRANSFERASE 6-RELATED"/>
    <property type="match status" value="1"/>
</dbReference>
<dbReference type="InterPro" id="IPR029044">
    <property type="entry name" value="Nucleotide-diphossugar_trans"/>
</dbReference>
<evidence type="ECO:0000256" key="4">
    <source>
        <dbReference type="ARBA" id="ARBA00022679"/>
    </source>
</evidence>
<dbReference type="Pfam" id="PF01501">
    <property type="entry name" value="Glyco_transf_8"/>
    <property type="match status" value="1"/>
</dbReference>
<dbReference type="EC" id="2.4.1.-" evidence="5"/>
<keyword evidence="3 5" id="KW-0328">Glycosyltransferase</keyword>
<dbReference type="GO" id="GO:0071555">
    <property type="term" value="P:cell wall organization"/>
    <property type="evidence" value="ECO:0007669"/>
    <property type="project" value="UniProtKB-KW"/>
</dbReference>
<evidence type="ECO:0000313" key="6">
    <source>
        <dbReference type="EMBL" id="CAH2057243.1"/>
    </source>
</evidence>
<dbReference type="PANTHER" id="PTHR32116">
    <property type="entry name" value="GALACTURONOSYLTRANSFERASE 4-RELATED"/>
    <property type="match status" value="1"/>
</dbReference>